<feature type="region of interest" description="Disordered" evidence="1">
    <location>
        <begin position="45"/>
        <end position="86"/>
    </location>
</feature>
<feature type="signal peptide" evidence="2">
    <location>
        <begin position="1"/>
        <end position="23"/>
    </location>
</feature>
<keyword evidence="4" id="KW-1185">Reference proteome</keyword>
<sequence length="86" mass="8994">MRVSLPSSSVTRAALVLAIVLHAAACSGVDYRDSNAAVDANPLCASAPSQPGEPVSTDCERVREATWSSEDSESEQPLDFSGKRGD</sequence>
<keyword evidence="2" id="KW-0732">Signal</keyword>
<evidence type="ECO:0008006" key="5">
    <source>
        <dbReference type="Google" id="ProtNLM"/>
    </source>
</evidence>
<name>A0ABV7UUU0_9GAMM</name>
<evidence type="ECO:0000313" key="4">
    <source>
        <dbReference type="Proteomes" id="UP001595724"/>
    </source>
</evidence>
<dbReference type="EMBL" id="JBHRYF010000008">
    <property type="protein sequence ID" value="MFC3660475.1"/>
    <property type="molecule type" value="Genomic_DNA"/>
</dbReference>
<dbReference type="Proteomes" id="UP001595724">
    <property type="component" value="Unassembled WGS sequence"/>
</dbReference>
<proteinExistence type="predicted"/>
<reference evidence="4" key="1">
    <citation type="journal article" date="2019" name="Int. J. Syst. Evol. Microbiol.">
        <title>The Global Catalogue of Microorganisms (GCM) 10K type strain sequencing project: providing services to taxonomists for standard genome sequencing and annotation.</title>
        <authorList>
            <consortium name="The Broad Institute Genomics Platform"/>
            <consortium name="The Broad Institute Genome Sequencing Center for Infectious Disease"/>
            <person name="Wu L."/>
            <person name="Ma J."/>
        </authorList>
    </citation>
    <scope>NUCLEOTIDE SEQUENCE [LARGE SCALE GENOMIC DNA]</scope>
    <source>
        <strain evidence="4">KCTC 42211</strain>
    </source>
</reference>
<evidence type="ECO:0000256" key="2">
    <source>
        <dbReference type="SAM" id="SignalP"/>
    </source>
</evidence>
<protein>
    <recommendedName>
        <fullName evidence="5">Entry exclusion lipoprotein TrbK</fullName>
    </recommendedName>
</protein>
<evidence type="ECO:0000256" key="1">
    <source>
        <dbReference type="SAM" id="MobiDB-lite"/>
    </source>
</evidence>
<dbReference type="RefSeq" id="WP_386709975.1">
    <property type="nucleotide sequence ID" value="NZ_JBHRYF010000008.1"/>
</dbReference>
<gene>
    <name evidence="3" type="ORF">ACFOM9_10395</name>
</gene>
<feature type="chain" id="PRO_5046752181" description="Entry exclusion lipoprotein TrbK" evidence="2">
    <location>
        <begin position="24"/>
        <end position="86"/>
    </location>
</feature>
<evidence type="ECO:0000313" key="3">
    <source>
        <dbReference type="EMBL" id="MFC3660475.1"/>
    </source>
</evidence>
<organism evidence="3 4">
    <name type="scientific">Luteimonas notoginsengisoli</name>
    <dbReference type="NCBI Taxonomy" id="1578200"/>
    <lineage>
        <taxon>Bacteria</taxon>
        <taxon>Pseudomonadati</taxon>
        <taxon>Pseudomonadota</taxon>
        <taxon>Gammaproteobacteria</taxon>
        <taxon>Lysobacterales</taxon>
        <taxon>Lysobacteraceae</taxon>
        <taxon>Luteimonas</taxon>
    </lineage>
</organism>
<comment type="caution">
    <text evidence="3">The sequence shown here is derived from an EMBL/GenBank/DDBJ whole genome shotgun (WGS) entry which is preliminary data.</text>
</comment>
<accession>A0ABV7UUU0</accession>